<sequence>MSTTHGTVSWGWVGFCAIAGAVSLIGGSVLSRHPLLHDLRIGQSDFTAGASSLLLGNTLVVFWTFLLARHIVGTRPDDGRGGTWARTIVPPAVLLGGFLLAAPSIRRAIGTAAGAQAHVPLLFVFSGVLVGSGLWFTLAWLSRLDSLHHLLGDRFQGTSMPNADQQEEEAPSVTEQAGEERTQILSHARRSPAPAPPLSRSGAGLIGLSLGRYRVLKEIGRGSMGTVYLGKDPTIQRFVAIKTVRLDGAEDAEEADAVKARFFREAESTGRLSHPNIVTIYDAGEQDGLGFIAMEYLEGTTLRPYGRAQNQLPLAAVLDTVATVADALDYAHRQGVVHRDIKPANIMLTSDSRVKVMDFGIATVTNSIKTRSMAVLGTPSYISPEQVAGRKADGRADIFSLGVVLFELLAGRRPFEADDVTTLLYRIAREPHRRLADDRPSLPSELYRIVDCALQKDPAHRFAKAGDLSRSLRDCLRAMAA</sequence>
<dbReference type="PANTHER" id="PTHR43671:SF13">
    <property type="entry name" value="SERINE_THREONINE-PROTEIN KINASE NEK2"/>
    <property type="match status" value="1"/>
</dbReference>
<dbReference type="AlphaFoldDB" id="A0AA86MYW2"/>
<comment type="similarity">
    <text evidence="1">Belongs to the protein kinase superfamily. NEK Ser/Thr protein kinase family. NIMA subfamily.</text>
</comment>
<dbReference type="EC" id="2.7.11.1" evidence="2"/>
<dbReference type="GO" id="GO:0005524">
    <property type="term" value="F:ATP binding"/>
    <property type="evidence" value="ECO:0007669"/>
    <property type="project" value="UniProtKB-UniRule"/>
</dbReference>
<dbReference type="EMBL" id="OX365700">
    <property type="protein sequence ID" value="CAI4031470.1"/>
    <property type="molecule type" value="Genomic_DNA"/>
</dbReference>
<dbReference type="CDD" id="cd14014">
    <property type="entry name" value="STKc_PknB_like"/>
    <property type="match status" value="1"/>
</dbReference>
<evidence type="ECO:0000256" key="2">
    <source>
        <dbReference type="ARBA" id="ARBA00012513"/>
    </source>
</evidence>
<dbReference type="SUPFAM" id="SSF56112">
    <property type="entry name" value="Protein kinase-like (PK-like)"/>
    <property type="match status" value="1"/>
</dbReference>
<dbReference type="PROSITE" id="PS50011">
    <property type="entry name" value="PROTEIN_KINASE_DOM"/>
    <property type="match status" value="1"/>
</dbReference>
<evidence type="ECO:0000256" key="10">
    <source>
        <dbReference type="SAM" id="Phobius"/>
    </source>
</evidence>
<keyword evidence="10" id="KW-0472">Membrane</keyword>
<keyword evidence="3 12" id="KW-0723">Serine/threonine-protein kinase</keyword>
<protein>
    <recommendedName>
        <fullName evidence="2">non-specific serine/threonine protein kinase</fullName>
        <ecNumber evidence="2">2.7.11.1</ecNumber>
    </recommendedName>
</protein>
<keyword evidence="10" id="KW-0812">Transmembrane</keyword>
<dbReference type="InterPro" id="IPR017441">
    <property type="entry name" value="Protein_kinase_ATP_BS"/>
</dbReference>
<feature type="transmembrane region" description="Helical" evidence="10">
    <location>
        <begin position="52"/>
        <end position="72"/>
    </location>
</feature>
<feature type="binding site" evidence="8">
    <location>
        <position position="242"/>
    </location>
    <ligand>
        <name>ATP</name>
        <dbReference type="ChEBI" id="CHEBI:30616"/>
    </ligand>
</feature>
<dbReference type="PANTHER" id="PTHR43671">
    <property type="entry name" value="SERINE/THREONINE-PROTEIN KINASE NEK"/>
    <property type="match status" value="1"/>
</dbReference>
<dbReference type="SMART" id="SM00220">
    <property type="entry name" value="S_TKc"/>
    <property type="match status" value="1"/>
</dbReference>
<dbReference type="PROSITE" id="PS00107">
    <property type="entry name" value="PROTEIN_KINASE_ATP"/>
    <property type="match status" value="1"/>
</dbReference>
<evidence type="ECO:0000256" key="9">
    <source>
        <dbReference type="SAM" id="MobiDB-lite"/>
    </source>
</evidence>
<dbReference type="GO" id="GO:0004674">
    <property type="term" value="F:protein serine/threonine kinase activity"/>
    <property type="evidence" value="ECO:0007669"/>
    <property type="project" value="UniProtKB-KW"/>
</dbReference>
<organism evidence="12 13">
    <name type="scientific">Nitrospira tepida</name>
    <dbReference type="NCBI Taxonomy" id="2973512"/>
    <lineage>
        <taxon>Bacteria</taxon>
        <taxon>Pseudomonadati</taxon>
        <taxon>Nitrospirota</taxon>
        <taxon>Nitrospiria</taxon>
        <taxon>Nitrospirales</taxon>
        <taxon>Nitrospiraceae</taxon>
        <taxon>Nitrospira</taxon>
    </lineage>
</organism>
<keyword evidence="10" id="KW-1133">Transmembrane helix</keyword>
<evidence type="ECO:0000256" key="1">
    <source>
        <dbReference type="ARBA" id="ARBA00010886"/>
    </source>
</evidence>
<keyword evidence="5 8" id="KW-0547">Nucleotide-binding</keyword>
<feature type="transmembrane region" description="Helical" evidence="10">
    <location>
        <begin position="84"/>
        <end position="105"/>
    </location>
</feature>
<dbReference type="InterPro" id="IPR008271">
    <property type="entry name" value="Ser/Thr_kinase_AS"/>
</dbReference>
<feature type="region of interest" description="Disordered" evidence="9">
    <location>
        <begin position="158"/>
        <end position="181"/>
    </location>
</feature>
<name>A0AA86MYW2_9BACT</name>
<evidence type="ECO:0000259" key="11">
    <source>
        <dbReference type="PROSITE" id="PS50011"/>
    </source>
</evidence>
<dbReference type="Gene3D" id="1.10.510.10">
    <property type="entry name" value="Transferase(Phosphotransferase) domain 1"/>
    <property type="match status" value="1"/>
</dbReference>
<evidence type="ECO:0000313" key="13">
    <source>
        <dbReference type="Proteomes" id="UP001179121"/>
    </source>
</evidence>
<dbReference type="RefSeq" id="WP_289268383.1">
    <property type="nucleotide sequence ID" value="NZ_OX365700.1"/>
</dbReference>
<dbReference type="InterPro" id="IPR000719">
    <property type="entry name" value="Prot_kinase_dom"/>
</dbReference>
<dbReference type="InterPro" id="IPR011009">
    <property type="entry name" value="Kinase-like_dom_sf"/>
</dbReference>
<dbReference type="Proteomes" id="UP001179121">
    <property type="component" value="Chromosome"/>
</dbReference>
<evidence type="ECO:0000256" key="5">
    <source>
        <dbReference type="ARBA" id="ARBA00022741"/>
    </source>
</evidence>
<evidence type="ECO:0000256" key="4">
    <source>
        <dbReference type="ARBA" id="ARBA00022679"/>
    </source>
</evidence>
<proteinExistence type="inferred from homology"/>
<keyword evidence="6 12" id="KW-0418">Kinase</keyword>
<evidence type="ECO:0000256" key="7">
    <source>
        <dbReference type="ARBA" id="ARBA00022840"/>
    </source>
</evidence>
<dbReference type="PROSITE" id="PS00108">
    <property type="entry name" value="PROTEIN_KINASE_ST"/>
    <property type="match status" value="1"/>
</dbReference>
<evidence type="ECO:0000256" key="8">
    <source>
        <dbReference type="PROSITE-ProRule" id="PRU10141"/>
    </source>
</evidence>
<accession>A0AA86MYW2</accession>
<feature type="domain" description="Protein kinase" evidence="11">
    <location>
        <begin position="213"/>
        <end position="476"/>
    </location>
</feature>
<keyword evidence="7 8" id="KW-0067">ATP-binding</keyword>
<dbReference type="InterPro" id="IPR050660">
    <property type="entry name" value="NEK_Ser/Thr_kinase"/>
</dbReference>
<dbReference type="FunFam" id="1.10.510.10:FF:000021">
    <property type="entry name" value="Serine/threonine protein kinase"/>
    <property type="match status" value="1"/>
</dbReference>
<evidence type="ECO:0000313" key="12">
    <source>
        <dbReference type="EMBL" id="CAI4031470.1"/>
    </source>
</evidence>
<keyword evidence="13" id="KW-1185">Reference proteome</keyword>
<feature type="transmembrane region" description="Helical" evidence="10">
    <location>
        <begin position="117"/>
        <end position="141"/>
    </location>
</feature>
<gene>
    <name evidence="12" type="ORF">DNFV4_01893</name>
</gene>
<evidence type="ECO:0000256" key="6">
    <source>
        <dbReference type="ARBA" id="ARBA00022777"/>
    </source>
</evidence>
<dbReference type="Gene3D" id="3.30.200.20">
    <property type="entry name" value="Phosphorylase Kinase, domain 1"/>
    <property type="match status" value="1"/>
</dbReference>
<evidence type="ECO:0000256" key="3">
    <source>
        <dbReference type="ARBA" id="ARBA00022527"/>
    </source>
</evidence>
<reference evidence="12" key="1">
    <citation type="submission" date="2022-10" db="EMBL/GenBank/DDBJ databases">
        <authorList>
            <person name="Koch H."/>
        </authorList>
    </citation>
    <scope>NUCLEOTIDE SEQUENCE</scope>
    <source>
        <strain evidence="12">DNF</strain>
    </source>
</reference>
<dbReference type="Pfam" id="PF00069">
    <property type="entry name" value="Pkinase"/>
    <property type="match status" value="1"/>
</dbReference>
<feature type="transmembrane region" description="Helical" evidence="10">
    <location>
        <begin position="12"/>
        <end position="31"/>
    </location>
</feature>
<dbReference type="KEGG" id="nti:DNFV4_01893"/>
<keyword evidence="4" id="KW-0808">Transferase</keyword>